<protein>
    <submittedName>
        <fullName evidence="1">Uncharacterized protein</fullName>
    </submittedName>
</protein>
<sequence>MQGAVPPFFISEHDLLMEQKLLPSAKKWHTSLSVFLFWTGHASS</sequence>
<name>A0A822ZRF2_NELNU</name>
<reference evidence="1 2" key="1">
    <citation type="journal article" date="2020" name="Mol. Biol. Evol.">
        <title>Distinct Expression and Methylation Patterns for Genes with Different Fates following a Single Whole-Genome Duplication in Flowering Plants.</title>
        <authorList>
            <person name="Shi T."/>
            <person name="Rahmani R.S."/>
            <person name="Gugger P.F."/>
            <person name="Wang M."/>
            <person name="Li H."/>
            <person name="Zhang Y."/>
            <person name="Li Z."/>
            <person name="Wang Q."/>
            <person name="Van de Peer Y."/>
            <person name="Marchal K."/>
            <person name="Chen J."/>
        </authorList>
    </citation>
    <scope>NUCLEOTIDE SEQUENCE [LARGE SCALE GENOMIC DNA]</scope>
    <source>
        <tissue evidence="1">Leaf</tissue>
    </source>
</reference>
<dbReference type="AlphaFoldDB" id="A0A822ZRF2"/>
<gene>
    <name evidence="1" type="ORF">HUJ06_018461</name>
</gene>
<accession>A0A822ZRF2</accession>
<evidence type="ECO:0000313" key="1">
    <source>
        <dbReference type="EMBL" id="DAD48524.1"/>
    </source>
</evidence>
<evidence type="ECO:0000313" key="2">
    <source>
        <dbReference type="Proteomes" id="UP000607653"/>
    </source>
</evidence>
<keyword evidence="2" id="KW-1185">Reference proteome</keyword>
<proteinExistence type="predicted"/>
<comment type="caution">
    <text evidence="1">The sequence shown here is derived from an EMBL/GenBank/DDBJ whole genome shotgun (WGS) entry which is preliminary data.</text>
</comment>
<organism evidence="1 2">
    <name type="scientific">Nelumbo nucifera</name>
    <name type="common">Sacred lotus</name>
    <dbReference type="NCBI Taxonomy" id="4432"/>
    <lineage>
        <taxon>Eukaryota</taxon>
        <taxon>Viridiplantae</taxon>
        <taxon>Streptophyta</taxon>
        <taxon>Embryophyta</taxon>
        <taxon>Tracheophyta</taxon>
        <taxon>Spermatophyta</taxon>
        <taxon>Magnoliopsida</taxon>
        <taxon>Proteales</taxon>
        <taxon>Nelumbonaceae</taxon>
        <taxon>Nelumbo</taxon>
    </lineage>
</organism>
<dbReference type="Proteomes" id="UP000607653">
    <property type="component" value="Unassembled WGS sequence"/>
</dbReference>
<dbReference type="EMBL" id="DUZY01000008">
    <property type="protein sequence ID" value="DAD48524.1"/>
    <property type="molecule type" value="Genomic_DNA"/>
</dbReference>